<evidence type="ECO:0000313" key="13">
    <source>
        <dbReference type="Proteomes" id="UP000182661"/>
    </source>
</evidence>
<evidence type="ECO:0000259" key="11">
    <source>
        <dbReference type="Pfam" id="PF04290"/>
    </source>
</evidence>
<protein>
    <recommendedName>
        <fullName evidence="9">TRAP transporter small permease protein</fullName>
    </recommendedName>
</protein>
<comment type="function">
    <text evidence="9">Part of the tripartite ATP-independent periplasmic (TRAP) transport system.</text>
</comment>
<evidence type="ECO:0000256" key="8">
    <source>
        <dbReference type="ARBA" id="ARBA00038436"/>
    </source>
</evidence>
<feature type="transmembrane region" description="Helical" evidence="9">
    <location>
        <begin position="127"/>
        <end position="151"/>
    </location>
</feature>
<dbReference type="GO" id="GO:0022857">
    <property type="term" value="F:transmembrane transporter activity"/>
    <property type="evidence" value="ECO:0007669"/>
    <property type="project" value="UniProtKB-UniRule"/>
</dbReference>
<reference evidence="12 13" key="1">
    <citation type="submission" date="2016-02" db="EMBL/GenBank/DDBJ databases">
        <title>Genome sequencing of a beta-galactosidase producing bacteria Rhizobium sp. 59.</title>
        <authorList>
            <person name="Wang D."/>
            <person name="Kot W."/>
            <person name="Qin Y."/>
            <person name="Hansen L."/>
            <person name="Naqvi K."/>
            <person name="Rensing C."/>
        </authorList>
    </citation>
    <scope>NUCLEOTIDE SEQUENCE [LARGE SCALE GENOMIC DNA]</scope>
    <source>
        <strain evidence="12 13">59</strain>
    </source>
</reference>
<dbReference type="RefSeq" id="WP_071833984.1">
    <property type="nucleotide sequence ID" value="NZ_LSRP01000096.1"/>
</dbReference>
<keyword evidence="2 9" id="KW-0813">Transport</keyword>
<evidence type="ECO:0000256" key="4">
    <source>
        <dbReference type="ARBA" id="ARBA00022519"/>
    </source>
</evidence>
<keyword evidence="7 9" id="KW-0472">Membrane</keyword>
<organism evidence="12 13">
    <name type="scientific">Pararhizobium antarcticum</name>
    <dbReference type="NCBI Taxonomy" id="1798805"/>
    <lineage>
        <taxon>Bacteria</taxon>
        <taxon>Pseudomonadati</taxon>
        <taxon>Pseudomonadota</taxon>
        <taxon>Alphaproteobacteria</taxon>
        <taxon>Hyphomicrobiales</taxon>
        <taxon>Rhizobiaceae</taxon>
        <taxon>Rhizobium/Agrobacterium group</taxon>
        <taxon>Pararhizobium</taxon>
    </lineage>
</organism>
<feature type="transmembrane region" description="Helical" evidence="9">
    <location>
        <begin position="86"/>
        <end position="107"/>
    </location>
</feature>
<feature type="region of interest" description="Disordered" evidence="10">
    <location>
        <begin position="166"/>
        <end position="192"/>
    </location>
</feature>
<comment type="subunit">
    <text evidence="9">The complex comprises the extracytoplasmic solute receptor protein and the two transmembrane proteins.</text>
</comment>
<comment type="subcellular location">
    <subcellularLocation>
        <location evidence="1 9">Cell inner membrane</location>
        <topology evidence="1 9">Multi-pass membrane protein</topology>
    </subcellularLocation>
</comment>
<dbReference type="PANTHER" id="PTHR35011">
    <property type="entry name" value="2,3-DIKETO-L-GULONATE TRAP TRANSPORTER SMALL PERMEASE PROTEIN YIAM"/>
    <property type="match status" value="1"/>
</dbReference>
<dbReference type="PANTHER" id="PTHR35011:SF2">
    <property type="entry name" value="2,3-DIKETO-L-GULONATE TRAP TRANSPORTER SMALL PERMEASE PROTEIN YIAM"/>
    <property type="match status" value="1"/>
</dbReference>
<evidence type="ECO:0000256" key="3">
    <source>
        <dbReference type="ARBA" id="ARBA00022475"/>
    </source>
</evidence>
<sequence>MTRIIDFYFFALKVMIALLLAGMVVLVFGNVVLRYAFNQGITASEELSRIFFVWLTFLGAVVAMREHGHLGIDSLVKRLPKSVARAAVLAGYGLMLFATWLLISGSWTQMLINLGTTMPATGLSMGLLYAAGIAFGVPTFLIILADAFAVITGRVDVTTAEFVRDSEEQASHPGSPALSTTPVVTTHHERKV</sequence>
<name>A0A657LS27_9HYPH</name>
<dbReference type="GO" id="GO:0005886">
    <property type="term" value="C:plasma membrane"/>
    <property type="evidence" value="ECO:0007669"/>
    <property type="project" value="UniProtKB-SubCell"/>
</dbReference>
<keyword evidence="4 9" id="KW-0997">Cell inner membrane</keyword>
<comment type="caution">
    <text evidence="12">The sequence shown here is derived from an EMBL/GenBank/DDBJ whole genome shotgun (WGS) entry which is preliminary data.</text>
</comment>
<evidence type="ECO:0000256" key="7">
    <source>
        <dbReference type="ARBA" id="ARBA00023136"/>
    </source>
</evidence>
<keyword evidence="3" id="KW-1003">Cell membrane</keyword>
<dbReference type="InterPro" id="IPR055348">
    <property type="entry name" value="DctQ"/>
</dbReference>
<feature type="transmembrane region" description="Helical" evidence="9">
    <location>
        <begin position="7"/>
        <end position="28"/>
    </location>
</feature>
<keyword evidence="6 9" id="KW-1133">Transmembrane helix</keyword>
<comment type="similarity">
    <text evidence="8 9">Belongs to the TRAP transporter small permease family.</text>
</comment>
<dbReference type="OrthoDB" id="4964541at2"/>
<evidence type="ECO:0000256" key="6">
    <source>
        <dbReference type="ARBA" id="ARBA00022989"/>
    </source>
</evidence>
<evidence type="ECO:0000256" key="1">
    <source>
        <dbReference type="ARBA" id="ARBA00004429"/>
    </source>
</evidence>
<evidence type="ECO:0000256" key="10">
    <source>
        <dbReference type="SAM" id="MobiDB-lite"/>
    </source>
</evidence>
<dbReference type="InterPro" id="IPR007387">
    <property type="entry name" value="TRAP_DctQ"/>
</dbReference>
<keyword evidence="5 9" id="KW-0812">Transmembrane</keyword>
<dbReference type="GO" id="GO:0015740">
    <property type="term" value="P:C4-dicarboxylate transport"/>
    <property type="evidence" value="ECO:0007669"/>
    <property type="project" value="TreeGrafter"/>
</dbReference>
<dbReference type="Proteomes" id="UP000182661">
    <property type="component" value="Unassembled WGS sequence"/>
</dbReference>
<keyword evidence="13" id="KW-1185">Reference proteome</keyword>
<feature type="domain" description="Tripartite ATP-independent periplasmic transporters DctQ component" evidence="11">
    <location>
        <begin position="23"/>
        <end position="149"/>
    </location>
</feature>
<gene>
    <name evidence="12" type="ORF">AX760_04455</name>
</gene>
<accession>A0A657LS27</accession>
<dbReference type="AlphaFoldDB" id="A0A657LS27"/>
<evidence type="ECO:0000256" key="5">
    <source>
        <dbReference type="ARBA" id="ARBA00022692"/>
    </source>
</evidence>
<dbReference type="Pfam" id="PF04290">
    <property type="entry name" value="DctQ"/>
    <property type="match status" value="1"/>
</dbReference>
<evidence type="ECO:0000256" key="2">
    <source>
        <dbReference type="ARBA" id="ARBA00022448"/>
    </source>
</evidence>
<evidence type="ECO:0000313" key="12">
    <source>
        <dbReference type="EMBL" id="OJF95081.1"/>
    </source>
</evidence>
<dbReference type="EMBL" id="LSRP01000096">
    <property type="protein sequence ID" value="OJF95081.1"/>
    <property type="molecule type" value="Genomic_DNA"/>
</dbReference>
<evidence type="ECO:0000256" key="9">
    <source>
        <dbReference type="RuleBase" id="RU369079"/>
    </source>
</evidence>
<feature type="transmembrane region" description="Helical" evidence="9">
    <location>
        <begin position="48"/>
        <end position="65"/>
    </location>
</feature>
<proteinExistence type="inferred from homology"/>